<dbReference type="AlphaFoldDB" id="A0A7J5UML7"/>
<dbReference type="OrthoDB" id="3253043at2"/>
<dbReference type="EMBL" id="WHJE01000068">
    <property type="protein sequence ID" value="KAE8763520.1"/>
    <property type="molecule type" value="Genomic_DNA"/>
</dbReference>
<evidence type="ECO:0000259" key="1">
    <source>
        <dbReference type="PROSITE" id="PS50902"/>
    </source>
</evidence>
<evidence type="ECO:0000313" key="3">
    <source>
        <dbReference type="Proteomes" id="UP000451860"/>
    </source>
</evidence>
<protein>
    <submittedName>
        <fullName evidence="2">Flavodoxin</fullName>
    </submittedName>
</protein>
<dbReference type="GO" id="GO:0010181">
    <property type="term" value="F:FMN binding"/>
    <property type="evidence" value="ECO:0007669"/>
    <property type="project" value="InterPro"/>
</dbReference>
<dbReference type="PROSITE" id="PS50902">
    <property type="entry name" value="FLAVODOXIN_LIKE"/>
    <property type="match status" value="1"/>
</dbReference>
<evidence type="ECO:0000313" key="2">
    <source>
        <dbReference type="EMBL" id="KAE8763520.1"/>
    </source>
</evidence>
<keyword evidence="3" id="KW-1185">Reference proteome</keyword>
<name>A0A7J5UML7_9MICO</name>
<dbReference type="Proteomes" id="UP000451860">
    <property type="component" value="Unassembled WGS sequence"/>
</dbReference>
<dbReference type="GO" id="GO:0009055">
    <property type="term" value="F:electron transfer activity"/>
    <property type="evidence" value="ECO:0007669"/>
    <property type="project" value="InterPro"/>
</dbReference>
<dbReference type="InterPro" id="IPR029039">
    <property type="entry name" value="Flavoprotein-like_sf"/>
</dbReference>
<dbReference type="RefSeq" id="WP_152202751.1">
    <property type="nucleotide sequence ID" value="NZ_VUKF01000018.1"/>
</dbReference>
<dbReference type="Gene3D" id="3.40.50.360">
    <property type="match status" value="1"/>
</dbReference>
<dbReference type="Pfam" id="PF00258">
    <property type="entry name" value="Flavodoxin_1"/>
    <property type="match status" value="1"/>
</dbReference>
<comment type="caution">
    <text evidence="2">The sequence shown here is derived from an EMBL/GenBank/DDBJ whole genome shotgun (WGS) entry which is preliminary data.</text>
</comment>
<reference evidence="2 3" key="1">
    <citation type="submission" date="2019-10" db="EMBL/GenBank/DDBJ databases">
        <title>Georgenia wutianyii sp. nov. and Georgenia yuyongxinii sp. nov. isolated from plateau pika (Ochotona curzoniae) in the Qinghai-Tibet plateau of China.</title>
        <authorList>
            <person name="Tian Z."/>
        </authorList>
    </citation>
    <scope>NUCLEOTIDE SEQUENCE [LARGE SCALE GENOMIC DNA]</scope>
    <source>
        <strain evidence="2 3">DSM 21501</strain>
    </source>
</reference>
<dbReference type="PROSITE" id="PS00201">
    <property type="entry name" value="FLAVODOXIN"/>
    <property type="match status" value="1"/>
</dbReference>
<dbReference type="InterPro" id="IPR008254">
    <property type="entry name" value="Flavodoxin/NO_synth"/>
</dbReference>
<dbReference type="SUPFAM" id="SSF52218">
    <property type="entry name" value="Flavoproteins"/>
    <property type="match status" value="1"/>
</dbReference>
<gene>
    <name evidence="2" type="ORF">GB883_13645</name>
</gene>
<feature type="domain" description="Flavodoxin-like" evidence="1">
    <location>
        <begin position="3"/>
        <end position="164"/>
    </location>
</feature>
<organism evidence="2 3">
    <name type="scientific">Georgenia thermotolerans</name>
    <dbReference type="NCBI Taxonomy" id="527326"/>
    <lineage>
        <taxon>Bacteria</taxon>
        <taxon>Bacillati</taxon>
        <taxon>Actinomycetota</taxon>
        <taxon>Actinomycetes</taxon>
        <taxon>Micrococcales</taxon>
        <taxon>Bogoriellaceae</taxon>
        <taxon>Georgenia</taxon>
    </lineage>
</organism>
<sequence>MRALVVYESMFGNTQEVARAVAAGLRPSLEVELCEVGRAPALADLDVDLLVVGAPTHAFGLSRAGTREDAATRGEGPVLSAGTGVREWLDAAAPVRGGLAVAAFDTHVRSPRVPGRASVAAQRRLRHLGARIACPAESFWVHGYTGPLLDGELDRARRWGEVLGARVAGALAT</sequence>
<proteinExistence type="predicted"/>
<accession>A0A7J5UML7</accession>
<dbReference type="InterPro" id="IPR001226">
    <property type="entry name" value="Flavodoxin_CS"/>
</dbReference>